<protein>
    <submittedName>
        <fullName evidence="1">Uncharacterized protein</fullName>
    </submittedName>
</protein>
<organism evidence="1">
    <name type="scientific">uncultured Pyrinomonadaceae bacterium</name>
    <dbReference type="NCBI Taxonomy" id="2283094"/>
    <lineage>
        <taxon>Bacteria</taxon>
        <taxon>Pseudomonadati</taxon>
        <taxon>Acidobacteriota</taxon>
        <taxon>Blastocatellia</taxon>
        <taxon>Blastocatellales</taxon>
        <taxon>Pyrinomonadaceae</taxon>
        <taxon>environmental samples</taxon>
    </lineage>
</organism>
<dbReference type="EMBL" id="CADCUR010000304">
    <property type="protein sequence ID" value="CAA9430744.1"/>
    <property type="molecule type" value="Genomic_DNA"/>
</dbReference>
<gene>
    <name evidence="1" type="ORF">AVDCRST_MAG74-3681</name>
</gene>
<evidence type="ECO:0000313" key="1">
    <source>
        <dbReference type="EMBL" id="CAA9430744.1"/>
    </source>
</evidence>
<accession>A0A6J4Q560</accession>
<reference evidence="1" key="1">
    <citation type="submission" date="2020-02" db="EMBL/GenBank/DDBJ databases">
        <authorList>
            <person name="Meier V. D."/>
        </authorList>
    </citation>
    <scope>NUCLEOTIDE SEQUENCE</scope>
    <source>
        <strain evidence="1">AVDCRST_MAG74</strain>
    </source>
</reference>
<dbReference type="AlphaFoldDB" id="A0A6J4Q560"/>
<sequence>NRFFIKQTETPRGVIILRRWKPDFNGSRKPVFHPTNGREGAGDDFFIEQVFLT</sequence>
<name>A0A6J4Q560_9BACT</name>
<feature type="non-terminal residue" evidence="1">
    <location>
        <position position="1"/>
    </location>
</feature>
<proteinExistence type="predicted"/>